<accession>A0AA96KSP7</accession>
<evidence type="ECO:0000313" key="1">
    <source>
        <dbReference type="EMBL" id="WNO47552.1"/>
    </source>
</evidence>
<name>A0AA96KSP7_9CAUD</name>
<protein>
    <submittedName>
        <fullName evidence="1">Uncharacterized protein</fullName>
    </submittedName>
</protein>
<proteinExistence type="predicted"/>
<reference evidence="1" key="1">
    <citation type="submission" date="2023-08" db="EMBL/GenBank/DDBJ databases">
        <authorList>
            <person name="Nazir A."/>
        </authorList>
    </citation>
    <scope>NUCLEOTIDE SEQUENCE</scope>
</reference>
<dbReference type="EMBL" id="OR481006">
    <property type="protein sequence ID" value="WNO47552.1"/>
    <property type="molecule type" value="Genomic_DNA"/>
</dbReference>
<organism evidence="1">
    <name type="scientific">Staphylococcus phage vB_VibM_10AMN12</name>
    <dbReference type="NCBI Taxonomy" id="3076785"/>
    <lineage>
        <taxon>Viruses</taxon>
        <taxon>Duplodnaviria</taxon>
        <taxon>Heunggongvirae</taxon>
        <taxon>Uroviricota</taxon>
        <taxon>Caudoviricetes</taxon>
    </lineage>
</organism>
<sequence length="58" mass="6731">MNSETKKFLTRTLQKHFGESNIPTKSEDVWRDSHSVMNMSLVCEDLMIALNMLEQEGE</sequence>